<dbReference type="KEGG" id="cpeg:CPELA_00415"/>
<dbReference type="CDD" id="cd06533">
    <property type="entry name" value="Glyco_transf_WecG_TagA"/>
    <property type="match status" value="1"/>
</dbReference>
<protein>
    <submittedName>
        <fullName evidence="3">UDP-N-acetyl-D-mannosaminuronic acid transferase</fullName>
        <ecNumber evidence="3">2.4.1.180</ecNumber>
    </submittedName>
</protein>
<dbReference type="PANTHER" id="PTHR34136:SF1">
    <property type="entry name" value="UDP-N-ACETYL-D-MANNOSAMINURONIC ACID TRANSFERASE"/>
    <property type="match status" value="1"/>
</dbReference>
<dbReference type="EC" id="2.4.1.180" evidence="3"/>
<reference evidence="3 4" key="1">
    <citation type="submission" date="2019-01" db="EMBL/GenBank/DDBJ databases">
        <authorList>
            <person name="Ruckert C."/>
            <person name="Busche T."/>
            <person name="Kalinowski J."/>
        </authorList>
    </citation>
    <scope>NUCLEOTIDE SEQUENCE [LARGE SCALE GENOMIC DNA]</scope>
    <source>
        <strain evidence="3 4">136/3</strain>
    </source>
</reference>
<dbReference type="GO" id="GO:0047241">
    <property type="term" value="F:lipopolysaccharide N-acetylmannosaminouronosyltransferase activity"/>
    <property type="evidence" value="ECO:0007669"/>
    <property type="project" value="UniProtKB-EC"/>
</dbReference>
<dbReference type="RefSeq" id="WP_128888985.1">
    <property type="nucleotide sequence ID" value="NZ_BMCX01000005.1"/>
</dbReference>
<gene>
    <name evidence="3" type="primary">wecG</name>
    <name evidence="3" type="ORF">CPELA_00415</name>
</gene>
<organism evidence="3 4">
    <name type="scientific">Corynebacterium pelargi</name>
    <dbReference type="NCBI Taxonomy" id="1471400"/>
    <lineage>
        <taxon>Bacteria</taxon>
        <taxon>Bacillati</taxon>
        <taxon>Actinomycetota</taxon>
        <taxon>Actinomycetes</taxon>
        <taxon>Mycobacteriales</taxon>
        <taxon>Corynebacteriaceae</taxon>
        <taxon>Corynebacterium</taxon>
    </lineage>
</organism>
<dbReference type="OrthoDB" id="9771846at2"/>
<accession>A0A410W6C2</accession>
<keyword evidence="2 3" id="KW-0808">Transferase</keyword>
<evidence type="ECO:0000256" key="1">
    <source>
        <dbReference type="ARBA" id="ARBA00022676"/>
    </source>
</evidence>
<dbReference type="Pfam" id="PF03808">
    <property type="entry name" value="Glyco_tran_WecG"/>
    <property type="match status" value="1"/>
</dbReference>
<sequence>MHIPTISVDSSGHHAELDGQTLFRGSVEDALDTFLGKAPACAQLLITPNVDQVNRLITDAQWRATFRSGDFYLIDGAPVLGLLKLLGAKGFHRVTGADLLPTAAKRATKEHTIVILGGKDEVREAAIEQLRAQNPDARFEGISIPFQATPEANEDIAEQLAALAPQLVFICLGSPKQEQWFQANQEHLPPAFYVGAGAAVDFAAGAVNRAPKLMQKLGLEWFYRLLQEPRRLAKRYLVVGPMFILVVIASLLRK</sequence>
<dbReference type="InterPro" id="IPR004629">
    <property type="entry name" value="WecG_TagA_CpsF"/>
</dbReference>
<dbReference type="EMBL" id="CP035299">
    <property type="protein sequence ID" value="QAU51387.1"/>
    <property type="molecule type" value="Genomic_DNA"/>
</dbReference>
<keyword evidence="1 3" id="KW-0328">Glycosyltransferase</keyword>
<name>A0A410W6C2_9CORY</name>
<dbReference type="NCBIfam" id="TIGR00696">
    <property type="entry name" value="wecG_tagA_cpsF"/>
    <property type="match status" value="1"/>
</dbReference>
<keyword evidence="4" id="KW-1185">Reference proteome</keyword>
<dbReference type="AlphaFoldDB" id="A0A410W6C2"/>
<evidence type="ECO:0000313" key="4">
    <source>
        <dbReference type="Proteomes" id="UP000288929"/>
    </source>
</evidence>
<proteinExistence type="predicted"/>
<dbReference type="PANTHER" id="PTHR34136">
    <property type="match status" value="1"/>
</dbReference>
<dbReference type="Proteomes" id="UP000288929">
    <property type="component" value="Chromosome"/>
</dbReference>
<evidence type="ECO:0000256" key="2">
    <source>
        <dbReference type="ARBA" id="ARBA00022679"/>
    </source>
</evidence>
<evidence type="ECO:0000313" key="3">
    <source>
        <dbReference type="EMBL" id="QAU51387.1"/>
    </source>
</evidence>